<protein>
    <submittedName>
        <fullName evidence="2">Uncharacterized protein</fullName>
    </submittedName>
</protein>
<feature type="compositionally biased region" description="Acidic residues" evidence="1">
    <location>
        <begin position="50"/>
        <end position="59"/>
    </location>
</feature>
<sequence length="208" mass="23408">MTWKAKDSGARNTTYGVYTGISYYNASTTIKPKSGAPGTSYEDESRSFEDGTEYIEGDAIEEKTRVELEYEENQYHEKDYDSNTEQGGALVELEYENKPYEENYEGDDDLQSNERNQFNNESAAEQESSILNYQNTNRSGDGEDENFNQQLQGYSQGRSFDNVYGQIDDYDRSKSGNESFLVGGINCIRCGALDCADFMGAMKMGGED</sequence>
<dbReference type="InParanoid" id="A7EMH8"/>
<evidence type="ECO:0000313" key="3">
    <source>
        <dbReference type="Proteomes" id="UP000001312"/>
    </source>
</evidence>
<dbReference type="Proteomes" id="UP000001312">
    <property type="component" value="Unassembled WGS sequence"/>
</dbReference>
<evidence type="ECO:0000313" key="2">
    <source>
        <dbReference type="EMBL" id="EDO04044.1"/>
    </source>
</evidence>
<evidence type="ECO:0000256" key="1">
    <source>
        <dbReference type="SAM" id="MobiDB-lite"/>
    </source>
</evidence>
<reference evidence="3" key="1">
    <citation type="journal article" date="2011" name="PLoS Genet.">
        <title>Genomic analysis of the necrotrophic fungal pathogens Sclerotinia sclerotiorum and Botrytis cinerea.</title>
        <authorList>
            <person name="Amselem J."/>
            <person name="Cuomo C.A."/>
            <person name="van Kan J.A."/>
            <person name="Viaud M."/>
            <person name="Benito E.P."/>
            <person name="Couloux A."/>
            <person name="Coutinho P.M."/>
            <person name="de Vries R.P."/>
            <person name="Dyer P.S."/>
            <person name="Fillinger S."/>
            <person name="Fournier E."/>
            <person name="Gout L."/>
            <person name="Hahn M."/>
            <person name="Kohn L."/>
            <person name="Lapalu N."/>
            <person name="Plummer K.M."/>
            <person name="Pradier J.M."/>
            <person name="Quevillon E."/>
            <person name="Sharon A."/>
            <person name="Simon A."/>
            <person name="ten Have A."/>
            <person name="Tudzynski B."/>
            <person name="Tudzynski P."/>
            <person name="Wincker P."/>
            <person name="Andrew M."/>
            <person name="Anthouard V."/>
            <person name="Beever R.E."/>
            <person name="Beffa R."/>
            <person name="Benoit I."/>
            <person name="Bouzid O."/>
            <person name="Brault B."/>
            <person name="Chen Z."/>
            <person name="Choquer M."/>
            <person name="Collemare J."/>
            <person name="Cotton P."/>
            <person name="Danchin E.G."/>
            <person name="Da Silva C."/>
            <person name="Gautier A."/>
            <person name="Giraud C."/>
            <person name="Giraud T."/>
            <person name="Gonzalez C."/>
            <person name="Grossetete S."/>
            <person name="Guldener U."/>
            <person name="Henrissat B."/>
            <person name="Howlett B.J."/>
            <person name="Kodira C."/>
            <person name="Kretschmer M."/>
            <person name="Lappartient A."/>
            <person name="Leroch M."/>
            <person name="Levis C."/>
            <person name="Mauceli E."/>
            <person name="Neuveglise C."/>
            <person name="Oeser B."/>
            <person name="Pearson M."/>
            <person name="Poulain J."/>
            <person name="Poussereau N."/>
            <person name="Quesneville H."/>
            <person name="Rascle C."/>
            <person name="Schumacher J."/>
            <person name="Segurens B."/>
            <person name="Sexton A."/>
            <person name="Silva E."/>
            <person name="Sirven C."/>
            <person name="Soanes D.M."/>
            <person name="Talbot N.J."/>
            <person name="Templeton M."/>
            <person name="Yandava C."/>
            <person name="Yarden O."/>
            <person name="Zeng Q."/>
            <person name="Rollins J.A."/>
            <person name="Lebrun M.H."/>
            <person name="Dickman M."/>
        </authorList>
    </citation>
    <scope>NUCLEOTIDE SEQUENCE [LARGE SCALE GENOMIC DNA]</scope>
    <source>
        <strain evidence="3">ATCC 18683 / 1980 / Ss-1</strain>
    </source>
</reference>
<dbReference type="AlphaFoldDB" id="A7EMH8"/>
<dbReference type="KEGG" id="ssl:SS1G_06526"/>
<proteinExistence type="predicted"/>
<dbReference type="EMBL" id="CH476628">
    <property type="protein sequence ID" value="EDO04044.1"/>
    <property type="molecule type" value="Genomic_DNA"/>
</dbReference>
<dbReference type="GeneID" id="5488289"/>
<keyword evidence="3" id="KW-1185">Reference proteome</keyword>
<accession>A7EMH8</accession>
<organism evidence="2 3">
    <name type="scientific">Sclerotinia sclerotiorum (strain ATCC 18683 / 1980 / Ss-1)</name>
    <name type="common">White mold</name>
    <name type="synonym">Whetzelinia sclerotiorum</name>
    <dbReference type="NCBI Taxonomy" id="665079"/>
    <lineage>
        <taxon>Eukaryota</taxon>
        <taxon>Fungi</taxon>
        <taxon>Dikarya</taxon>
        <taxon>Ascomycota</taxon>
        <taxon>Pezizomycotina</taxon>
        <taxon>Leotiomycetes</taxon>
        <taxon>Helotiales</taxon>
        <taxon>Sclerotiniaceae</taxon>
        <taxon>Sclerotinia</taxon>
    </lineage>
</organism>
<gene>
    <name evidence="2" type="ORF">SS1G_06526</name>
</gene>
<name>A7EMH8_SCLS1</name>
<feature type="region of interest" description="Disordered" evidence="1">
    <location>
        <begin position="28"/>
        <end position="65"/>
    </location>
</feature>
<dbReference type="RefSeq" id="XP_001592286.1">
    <property type="nucleotide sequence ID" value="XM_001592236.1"/>
</dbReference>